<evidence type="ECO:0000256" key="2">
    <source>
        <dbReference type="ARBA" id="ARBA00022729"/>
    </source>
</evidence>
<comment type="similarity">
    <text evidence="1">Belongs to the MlaA family.</text>
</comment>
<evidence type="ECO:0000256" key="3">
    <source>
        <dbReference type="SAM" id="MobiDB-lite"/>
    </source>
</evidence>
<dbReference type="PANTHER" id="PTHR30035">
    <property type="entry name" value="LIPOPROTEIN VACJ-RELATED"/>
    <property type="match status" value="1"/>
</dbReference>
<evidence type="ECO:0000313" key="5">
    <source>
        <dbReference type="Proteomes" id="UP001255416"/>
    </source>
</evidence>
<accession>A0ABU3VAJ0</accession>
<name>A0ABU3VAJ0_9RHOB</name>
<dbReference type="PANTHER" id="PTHR30035:SF3">
    <property type="entry name" value="INTERMEMBRANE PHOSPHOLIPID TRANSPORT SYSTEM LIPOPROTEIN MLAA"/>
    <property type="match status" value="1"/>
</dbReference>
<feature type="region of interest" description="Disordered" evidence="3">
    <location>
        <begin position="1"/>
        <end position="20"/>
    </location>
</feature>
<dbReference type="EMBL" id="JASMWN010000002">
    <property type="protein sequence ID" value="MDU9003055.1"/>
    <property type="molecule type" value="Genomic_DNA"/>
</dbReference>
<comment type="caution">
    <text evidence="4">The sequence shown here is derived from an EMBL/GenBank/DDBJ whole genome shotgun (WGS) entry which is preliminary data.</text>
</comment>
<reference evidence="5" key="1">
    <citation type="submission" date="2023-05" db="EMBL/GenBank/DDBJ databases">
        <title>Sedimentitalea sp. nov. JM2-8.</title>
        <authorList>
            <person name="Huang J."/>
        </authorList>
    </citation>
    <scope>NUCLEOTIDE SEQUENCE [LARGE SCALE GENOMIC DNA]</scope>
    <source>
        <strain evidence="5">KHS03</strain>
    </source>
</reference>
<sequence>MTTACTVRDPNERNSAVPFDPYEQNNRAVHKFNLGVDKLFFRPASKGYSNFIPDPIEDSFNSFAANLSEPGDAANYLLQGDLKQAVISVGRFLMNTTIGFGGLADPASEFGIPVTETDFGATLAVWGVGEGAYVELPFFGPSTQRDSVGVFVDFFTNPLTFAPTRPIDNVGFYANALERLSARGRYSDTIDSILYESADSYAVARVIYLQNRRFELEGNSGDTYVDPYATSDTDPYEDPYADPYAE</sequence>
<feature type="region of interest" description="Disordered" evidence="3">
    <location>
        <begin position="223"/>
        <end position="246"/>
    </location>
</feature>
<dbReference type="Pfam" id="PF04333">
    <property type="entry name" value="MlaA"/>
    <property type="match status" value="1"/>
</dbReference>
<keyword evidence="5" id="KW-1185">Reference proteome</keyword>
<proteinExistence type="inferred from homology"/>
<dbReference type="Proteomes" id="UP001255416">
    <property type="component" value="Unassembled WGS sequence"/>
</dbReference>
<dbReference type="PRINTS" id="PR01805">
    <property type="entry name" value="VACJLIPOPROT"/>
</dbReference>
<gene>
    <name evidence="4" type="ORF">QO231_04195</name>
</gene>
<feature type="compositionally biased region" description="Acidic residues" evidence="3">
    <location>
        <begin position="234"/>
        <end position="246"/>
    </location>
</feature>
<evidence type="ECO:0000313" key="4">
    <source>
        <dbReference type="EMBL" id="MDU9003055.1"/>
    </source>
</evidence>
<organism evidence="4 5">
    <name type="scientific">Sedimentitalea todarodis</name>
    <dbReference type="NCBI Taxonomy" id="1631240"/>
    <lineage>
        <taxon>Bacteria</taxon>
        <taxon>Pseudomonadati</taxon>
        <taxon>Pseudomonadota</taxon>
        <taxon>Alphaproteobacteria</taxon>
        <taxon>Rhodobacterales</taxon>
        <taxon>Paracoccaceae</taxon>
        <taxon>Sedimentitalea</taxon>
    </lineage>
</organism>
<keyword evidence="2" id="KW-0732">Signal</keyword>
<protein>
    <submittedName>
        <fullName evidence="4">VacJ family lipoprotein</fullName>
    </submittedName>
</protein>
<keyword evidence="4" id="KW-0449">Lipoprotein</keyword>
<dbReference type="InterPro" id="IPR007428">
    <property type="entry name" value="MlaA"/>
</dbReference>
<evidence type="ECO:0000256" key="1">
    <source>
        <dbReference type="ARBA" id="ARBA00010634"/>
    </source>
</evidence>